<dbReference type="InterPro" id="IPR006029">
    <property type="entry name" value="Neurotrans-gated_channel_TM"/>
</dbReference>
<keyword evidence="9" id="KW-1185">Reference proteome</keyword>
<dbReference type="InterPro" id="IPR036719">
    <property type="entry name" value="Neuro-gated_channel_TM_sf"/>
</dbReference>
<dbReference type="PANTHER" id="PTHR18945">
    <property type="entry name" value="NEUROTRANSMITTER GATED ION CHANNEL"/>
    <property type="match status" value="1"/>
</dbReference>
<feature type="domain" description="Neurotransmitter-gated ion-channel transmembrane" evidence="7">
    <location>
        <begin position="164"/>
        <end position="246"/>
    </location>
</feature>
<dbReference type="Proteomes" id="UP000230750">
    <property type="component" value="Unassembled WGS sequence"/>
</dbReference>
<dbReference type="InterPro" id="IPR038050">
    <property type="entry name" value="Neuro_actylchol_rec"/>
</dbReference>
<evidence type="ECO:0000256" key="1">
    <source>
        <dbReference type="ARBA" id="ARBA00004141"/>
    </source>
</evidence>
<feature type="transmembrane region" description="Helical" evidence="5">
    <location>
        <begin position="217"/>
        <end position="243"/>
    </location>
</feature>
<dbReference type="Pfam" id="PF02931">
    <property type="entry name" value="Neur_chan_LBD"/>
    <property type="match status" value="1"/>
</dbReference>
<dbReference type="InterPro" id="IPR006201">
    <property type="entry name" value="Neur_channel"/>
</dbReference>
<keyword evidence="8" id="KW-0675">Receptor</keyword>
<dbReference type="Pfam" id="PF02932">
    <property type="entry name" value="Neur_chan_memb"/>
    <property type="match status" value="1"/>
</dbReference>
<dbReference type="PROSITE" id="PS00236">
    <property type="entry name" value="NEUROTR_ION_CHANNEL"/>
    <property type="match status" value="1"/>
</dbReference>
<dbReference type="PRINTS" id="PR00252">
    <property type="entry name" value="NRIONCHANNEL"/>
</dbReference>
<keyword evidence="4 5" id="KW-0472">Membrane</keyword>
<dbReference type="InterPro" id="IPR018000">
    <property type="entry name" value="Neurotransmitter_ion_chnl_CS"/>
</dbReference>
<dbReference type="SUPFAM" id="SSF63712">
    <property type="entry name" value="Nicotinic receptor ligand binding domain-like"/>
    <property type="match status" value="1"/>
</dbReference>
<reference evidence="8 9" key="1">
    <citation type="journal article" date="2017" name="PLoS Biol.">
        <title>The sea cucumber genome provides insights into morphological evolution and visceral regeneration.</title>
        <authorList>
            <person name="Zhang X."/>
            <person name="Sun L."/>
            <person name="Yuan J."/>
            <person name="Sun Y."/>
            <person name="Gao Y."/>
            <person name="Zhang L."/>
            <person name="Li S."/>
            <person name="Dai H."/>
            <person name="Hamel J.F."/>
            <person name="Liu C."/>
            <person name="Yu Y."/>
            <person name="Liu S."/>
            <person name="Lin W."/>
            <person name="Guo K."/>
            <person name="Jin S."/>
            <person name="Xu P."/>
            <person name="Storey K.B."/>
            <person name="Huan P."/>
            <person name="Zhang T."/>
            <person name="Zhou Y."/>
            <person name="Zhang J."/>
            <person name="Lin C."/>
            <person name="Li X."/>
            <person name="Xing L."/>
            <person name="Huo D."/>
            <person name="Sun M."/>
            <person name="Wang L."/>
            <person name="Mercier A."/>
            <person name="Li F."/>
            <person name="Yang H."/>
            <person name="Xiang J."/>
        </authorList>
    </citation>
    <scope>NUCLEOTIDE SEQUENCE [LARGE SCALE GENOMIC DNA]</scope>
    <source>
        <strain evidence="8">Shaxun</strain>
        <tissue evidence="8">Muscle</tissue>
    </source>
</reference>
<accession>A0A2G8JSF1</accession>
<dbReference type="AlphaFoldDB" id="A0A2G8JSF1"/>
<evidence type="ECO:0000313" key="9">
    <source>
        <dbReference type="Proteomes" id="UP000230750"/>
    </source>
</evidence>
<comment type="caution">
    <text evidence="5">Lacks conserved residue(s) required for the propagation of feature annotation.</text>
</comment>
<dbReference type="GO" id="GO:0016020">
    <property type="term" value="C:membrane"/>
    <property type="evidence" value="ECO:0007669"/>
    <property type="project" value="UniProtKB-SubCell"/>
</dbReference>
<dbReference type="InterPro" id="IPR006202">
    <property type="entry name" value="Neur_chan_lig-bd"/>
</dbReference>
<feature type="domain" description="Neurotransmitter-gated ion-channel ligand-binding" evidence="6">
    <location>
        <begin position="1"/>
        <end position="154"/>
    </location>
</feature>
<feature type="non-terminal residue" evidence="8">
    <location>
        <position position="1"/>
    </location>
</feature>
<dbReference type="Gene3D" id="1.20.58.390">
    <property type="entry name" value="Neurotransmitter-gated ion-channel transmembrane domain"/>
    <property type="match status" value="1"/>
</dbReference>
<name>A0A2G8JSF1_STIJA</name>
<evidence type="ECO:0000313" key="8">
    <source>
        <dbReference type="EMBL" id="PIK38692.1"/>
    </source>
</evidence>
<dbReference type="GO" id="GO:0004888">
    <property type="term" value="F:transmembrane signaling receptor activity"/>
    <property type="evidence" value="ECO:0007669"/>
    <property type="project" value="InterPro"/>
</dbReference>
<dbReference type="EMBL" id="MRZV01001326">
    <property type="protein sequence ID" value="PIK38692.1"/>
    <property type="molecule type" value="Genomic_DNA"/>
</dbReference>
<evidence type="ECO:0000256" key="2">
    <source>
        <dbReference type="ARBA" id="ARBA00022692"/>
    </source>
</evidence>
<keyword evidence="5" id="KW-0406">Ion transport</keyword>
<dbReference type="CDD" id="cd19051">
    <property type="entry name" value="LGIC_TM_cation"/>
    <property type="match status" value="1"/>
</dbReference>
<dbReference type="Gene3D" id="2.70.170.10">
    <property type="entry name" value="Neurotransmitter-gated ion-channel ligand-binding domain"/>
    <property type="match status" value="1"/>
</dbReference>
<protein>
    <submittedName>
        <fullName evidence="8">Putative neuronal acetylcholine receptor subunit alpha-10</fullName>
    </submittedName>
</protein>
<comment type="similarity">
    <text evidence="5">Belongs to the ligand-gated ion channel (TC 1.A.9) family.</text>
</comment>
<organism evidence="8 9">
    <name type="scientific">Stichopus japonicus</name>
    <name type="common">Sea cucumber</name>
    <dbReference type="NCBI Taxonomy" id="307972"/>
    <lineage>
        <taxon>Eukaryota</taxon>
        <taxon>Metazoa</taxon>
        <taxon>Echinodermata</taxon>
        <taxon>Eleutherozoa</taxon>
        <taxon>Echinozoa</taxon>
        <taxon>Holothuroidea</taxon>
        <taxon>Aspidochirotacea</taxon>
        <taxon>Aspidochirotida</taxon>
        <taxon>Stichopodidae</taxon>
        <taxon>Apostichopus</taxon>
    </lineage>
</organism>
<comment type="caution">
    <text evidence="8">The sequence shown here is derived from an EMBL/GenBank/DDBJ whole genome shotgun (WGS) entry which is preliminary data.</text>
</comment>
<keyword evidence="5" id="KW-0407">Ion channel</keyword>
<sequence>KWKDEFLTWNPEDYGGVTEINFGKDQIWFPDVTPYERVDTGPVDANMDETFLTVDYEGQVVYYNLAFYAIFCKMDVRLFPYDSHGCLIRFLAYSFEGDAVSLYYVNDSDSSENILKKNGVWSVSGYDIQEVETTYLCCPTPYREVYYTIYIRRESGFYVLNVGVPTVLLSLTTLSVFVLHPESGEKVSLCVNNVLALIIFQQLLATNMPPTGDETPIVAYYFVVVISISYLSVLTTCLTLGIYHNKAKRPLPKLLKLILYPGGCLSHRRVTDSSDGRGNWKGDTLVVNHAGMEDTGIVLSPGTVTTGATRIIPNQPMQPSVRSINRGSRRRHSEASAAAFETEWVHAAIRLDMIFFGLALSTMLLALAYCLFLFIYEMPNHV</sequence>
<comment type="subcellular location">
    <subcellularLocation>
        <location evidence="1">Membrane</location>
        <topology evidence="1">Multi-pass membrane protein</topology>
    </subcellularLocation>
</comment>
<dbReference type="CDD" id="cd18989">
    <property type="entry name" value="LGIC_ECD_cation"/>
    <property type="match status" value="1"/>
</dbReference>
<evidence type="ECO:0000259" key="7">
    <source>
        <dbReference type="Pfam" id="PF02932"/>
    </source>
</evidence>
<evidence type="ECO:0000256" key="3">
    <source>
        <dbReference type="ARBA" id="ARBA00022989"/>
    </source>
</evidence>
<evidence type="ECO:0000256" key="5">
    <source>
        <dbReference type="RuleBase" id="RU000687"/>
    </source>
</evidence>
<feature type="transmembrane region" description="Helical" evidence="5">
    <location>
        <begin position="354"/>
        <end position="376"/>
    </location>
</feature>
<keyword evidence="2 5" id="KW-0812">Transmembrane</keyword>
<dbReference type="GO" id="GO:0005230">
    <property type="term" value="F:extracellular ligand-gated monoatomic ion channel activity"/>
    <property type="evidence" value="ECO:0007669"/>
    <property type="project" value="InterPro"/>
</dbReference>
<dbReference type="InterPro" id="IPR036734">
    <property type="entry name" value="Neur_chan_lig-bd_sf"/>
</dbReference>
<evidence type="ECO:0000259" key="6">
    <source>
        <dbReference type="Pfam" id="PF02931"/>
    </source>
</evidence>
<keyword evidence="3 5" id="KW-1133">Transmembrane helix</keyword>
<keyword evidence="5" id="KW-0813">Transport</keyword>
<evidence type="ECO:0000256" key="4">
    <source>
        <dbReference type="ARBA" id="ARBA00023136"/>
    </source>
</evidence>
<gene>
    <name evidence="8" type="ORF">BSL78_24475</name>
</gene>
<proteinExistence type="inferred from homology"/>
<feature type="transmembrane region" description="Helical" evidence="5">
    <location>
        <begin position="157"/>
        <end position="180"/>
    </location>
</feature>
<dbReference type="SUPFAM" id="SSF90112">
    <property type="entry name" value="Neurotransmitter-gated ion-channel transmembrane pore"/>
    <property type="match status" value="1"/>
</dbReference>
<dbReference type="STRING" id="307972.A0A2G8JSF1"/>
<dbReference type="OrthoDB" id="5975154at2759"/>